<dbReference type="RefSeq" id="XP_014678618.1">
    <property type="nucleotide sequence ID" value="XM_014823132.1"/>
</dbReference>
<dbReference type="InterPro" id="IPR051077">
    <property type="entry name" value="Ca-dependent_lectin"/>
</dbReference>
<dbReference type="Proteomes" id="UP000695022">
    <property type="component" value="Unplaced"/>
</dbReference>
<dbReference type="PANTHER" id="PTHR24024">
    <property type="entry name" value="PULMONARY SURFACTANT-ASSOCIATED PROTEIN A"/>
    <property type="match status" value="1"/>
</dbReference>
<name>A0ABM1F2E7_PRICU</name>
<reference evidence="3" key="1">
    <citation type="submission" date="2025-08" db="UniProtKB">
        <authorList>
            <consortium name="RefSeq"/>
        </authorList>
    </citation>
    <scope>IDENTIFICATION</scope>
</reference>
<evidence type="ECO:0000256" key="1">
    <source>
        <dbReference type="SAM" id="MobiDB-lite"/>
    </source>
</evidence>
<accession>A0ABM1F2E7</accession>
<feature type="region of interest" description="Disordered" evidence="1">
    <location>
        <begin position="17"/>
        <end position="39"/>
    </location>
</feature>
<evidence type="ECO:0000313" key="2">
    <source>
        <dbReference type="Proteomes" id="UP000695022"/>
    </source>
</evidence>
<gene>
    <name evidence="3" type="primary">LOC106818421</name>
</gene>
<evidence type="ECO:0000313" key="3">
    <source>
        <dbReference type="RefSeq" id="XP_014678618.1"/>
    </source>
</evidence>
<sequence length="258" mass="28165">MKSDANEMKTLLLAALQNRNDGYEAPPHSRRKRRADENETWPLSRLGTNATAVETAESTVVTSGGVTLGEEIENLRRRVDMLASDALLAGSKNASSGEGGAVYVRWGRTSCPETGAELIYDVYTKVISMMLIFTGEGGAVYVRWGRTSCPETGAELIYDGVAGNSHHTHTGGGGDYQCLPNEPQWGRYADGFQGKNYIYGVEHEINGYNPFLDSHLSGEALHNQDAVCAVCRTQGRASKLMIPAWKTCPQSWTLEYHG</sequence>
<dbReference type="GeneID" id="106818421"/>
<proteinExistence type="predicted"/>
<protein>
    <submittedName>
        <fullName evidence="3">Uncharacterized protein LOC106818421</fullName>
    </submittedName>
</protein>
<keyword evidence="2" id="KW-1185">Reference proteome</keyword>
<dbReference type="PANTHER" id="PTHR24024:SF18">
    <property type="entry name" value="SHORT-CHAIN COLLAGEN C4-LIKE"/>
    <property type="match status" value="1"/>
</dbReference>
<organism evidence="2 3">
    <name type="scientific">Priapulus caudatus</name>
    <name type="common">Priapulid worm</name>
    <dbReference type="NCBI Taxonomy" id="37621"/>
    <lineage>
        <taxon>Eukaryota</taxon>
        <taxon>Metazoa</taxon>
        <taxon>Ecdysozoa</taxon>
        <taxon>Scalidophora</taxon>
        <taxon>Priapulida</taxon>
        <taxon>Priapulimorpha</taxon>
        <taxon>Priapulimorphida</taxon>
        <taxon>Priapulidae</taxon>
        <taxon>Priapulus</taxon>
    </lineage>
</organism>